<gene>
    <name evidence="4" type="primary">LOC111099430</name>
</gene>
<dbReference type="PANTHER" id="PTHR24043:SF8">
    <property type="entry name" value="EGF-LIKE DOMAIN-CONTAINING PROTEIN"/>
    <property type="match status" value="1"/>
</dbReference>
<dbReference type="Proteomes" id="UP000694844">
    <property type="component" value="Chromosome 6"/>
</dbReference>
<evidence type="ECO:0000313" key="3">
    <source>
        <dbReference type="Proteomes" id="UP000694844"/>
    </source>
</evidence>
<dbReference type="InterPro" id="IPR042635">
    <property type="entry name" value="MEGF10/SREC1/2-like"/>
</dbReference>
<name>A0A8B8A4L0_CRAVI</name>
<keyword evidence="3" id="KW-1185">Reference proteome</keyword>
<dbReference type="PANTHER" id="PTHR24043">
    <property type="entry name" value="SCAVENGER RECEPTOR CLASS F"/>
    <property type="match status" value="1"/>
</dbReference>
<evidence type="ECO:0000256" key="2">
    <source>
        <dbReference type="SAM" id="SignalP"/>
    </source>
</evidence>
<evidence type="ECO:0000256" key="1">
    <source>
        <dbReference type="ARBA" id="ARBA00022536"/>
    </source>
</evidence>
<dbReference type="AlphaFoldDB" id="A0A8B8A4L0"/>
<dbReference type="GO" id="GO:0005044">
    <property type="term" value="F:scavenger receptor activity"/>
    <property type="evidence" value="ECO:0007669"/>
    <property type="project" value="InterPro"/>
</dbReference>
<dbReference type="GeneID" id="111099430"/>
<keyword evidence="1" id="KW-0245">EGF-like domain</keyword>
<evidence type="ECO:0000313" key="4">
    <source>
        <dbReference type="RefSeq" id="XP_022286421.1"/>
    </source>
</evidence>
<sequence length="215" mass="24249">MTHILCKHICSKVFLVTCLMMLPRSVQSKPPKCEKNNGCCLGYTWNPSSQSCEKCTPGYTGLNCTIRCPYPSYGENCQRKCNCSKEDCDVSTGCRTVTTEISILHSCRPGYTGRNCRGACVYPYYGTECQGQCECSEQFCDFTTGSRARAYTKGINNTTANFTSCSKTTLAKDYTRRPVTFEEHKFSILKQPPQWVRAFALQPEGWIFESQPRKT</sequence>
<dbReference type="RefSeq" id="XP_022286421.1">
    <property type="nucleotide sequence ID" value="XM_022430713.1"/>
</dbReference>
<organism evidence="3 4">
    <name type="scientific">Crassostrea virginica</name>
    <name type="common">Eastern oyster</name>
    <dbReference type="NCBI Taxonomy" id="6565"/>
    <lineage>
        <taxon>Eukaryota</taxon>
        <taxon>Metazoa</taxon>
        <taxon>Spiralia</taxon>
        <taxon>Lophotrochozoa</taxon>
        <taxon>Mollusca</taxon>
        <taxon>Bivalvia</taxon>
        <taxon>Autobranchia</taxon>
        <taxon>Pteriomorphia</taxon>
        <taxon>Ostreida</taxon>
        <taxon>Ostreoidea</taxon>
        <taxon>Ostreidae</taxon>
        <taxon>Crassostrea</taxon>
    </lineage>
</organism>
<dbReference type="Gene3D" id="2.170.300.10">
    <property type="entry name" value="Tie2 ligand-binding domain superfamily"/>
    <property type="match status" value="2"/>
</dbReference>
<feature type="signal peptide" evidence="2">
    <location>
        <begin position="1"/>
        <end position="28"/>
    </location>
</feature>
<protein>
    <submittedName>
        <fullName evidence="4">Multiple epidermal growth factor-like domains protein 10 isoform X1</fullName>
    </submittedName>
</protein>
<keyword evidence="2" id="KW-0732">Signal</keyword>
<accession>A0A8B8A4L0</accession>
<reference evidence="4" key="1">
    <citation type="submission" date="2025-08" db="UniProtKB">
        <authorList>
            <consortium name="RefSeq"/>
        </authorList>
    </citation>
    <scope>IDENTIFICATION</scope>
    <source>
        <tissue evidence="4">Whole sample</tissue>
    </source>
</reference>
<proteinExistence type="predicted"/>
<dbReference type="OrthoDB" id="6162545at2759"/>
<feature type="chain" id="PRO_5034143228" evidence="2">
    <location>
        <begin position="29"/>
        <end position="215"/>
    </location>
</feature>
<dbReference type="KEGG" id="cvn:111099430"/>